<evidence type="ECO:0000313" key="4">
    <source>
        <dbReference type="Proteomes" id="UP000266066"/>
    </source>
</evidence>
<feature type="transmembrane region" description="Helical" evidence="1">
    <location>
        <begin position="12"/>
        <end position="32"/>
    </location>
</feature>
<keyword evidence="1" id="KW-0812">Transmembrane</keyword>
<dbReference type="AlphaFoldDB" id="A0A395V0G4"/>
<dbReference type="Proteomes" id="UP000284296">
    <property type="component" value="Unassembled WGS sequence"/>
</dbReference>
<gene>
    <name evidence="3" type="ORF">DWX06_07075</name>
    <name evidence="2" type="ORF">DWY38_08280</name>
</gene>
<dbReference type="EMBL" id="QRXG01000009">
    <property type="protein sequence ID" value="RGT81674.1"/>
    <property type="molecule type" value="Genomic_DNA"/>
</dbReference>
<evidence type="ECO:0000313" key="3">
    <source>
        <dbReference type="EMBL" id="RGT81674.1"/>
    </source>
</evidence>
<reference evidence="4 5" key="1">
    <citation type="submission" date="2018-08" db="EMBL/GenBank/DDBJ databases">
        <title>A genome reference for cultivated species of the human gut microbiota.</title>
        <authorList>
            <person name="Zou Y."/>
            <person name="Xue W."/>
            <person name="Luo G."/>
        </authorList>
    </citation>
    <scope>NUCLEOTIDE SEQUENCE [LARGE SCALE GENOMIC DNA]</scope>
    <source>
        <strain evidence="3 5">AF18-16LB</strain>
        <strain evidence="2 4">AF25-15</strain>
    </source>
</reference>
<comment type="caution">
    <text evidence="2">The sequence shown here is derived from an EMBL/GenBank/DDBJ whole genome shotgun (WGS) entry which is preliminary data.</text>
</comment>
<name>A0A395V0G4_9FIRM</name>
<keyword evidence="1" id="KW-0472">Membrane</keyword>
<evidence type="ECO:0000256" key="1">
    <source>
        <dbReference type="SAM" id="Phobius"/>
    </source>
</evidence>
<organism evidence="2 4">
    <name type="scientific">Agathobacter rectalis</name>
    <dbReference type="NCBI Taxonomy" id="39491"/>
    <lineage>
        <taxon>Bacteria</taxon>
        <taxon>Bacillati</taxon>
        <taxon>Bacillota</taxon>
        <taxon>Clostridia</taxon>
        <taxon>Lachnospirales</taxon>
        <taxon>Lachnospiraceae</taxon>
        <taxon>Agathobacter</taxon>
    </lineage>
</organism>
<proteinExistence type="predicted"/>
<dbReference type="RefSeq" id="WP_118004147.1">
    <property type="nucleotide sequence ID" value="NZ_QRUJ01000007.1"/>
</dbReference>
<protein>
    <submittedName>
        <fullName evidence="2">Uncharacterized protein</fullName>
    </submittedName>
</protein>
<sequence>MENSNEKEDMRALIMVFVIWLLLWCVDNRQYFFEYLPHHSDYEIVAAYKAFNGDLHHDIIRVYVPDKDNAIGYIKADYTDKEEKPIYVGYSKERSPHVVRKTPALSKGMILLGGIIPAAIVQYFFRKKHK</sequence>
<keyword evidence="1" id="KW-1133">Transmembrane helix</keyword>
<feature type="transmembrane region" description="Helical" evidence="1">
    <location>
        <begin position="104"/>
        <end position="125"/>
    </location>
</feature>
<accession>A0A395V0G4</accession>
<evidence type="ECO:0000313" key="5">
    <source>
        <dbReference type="Proteomes" id="UP000284296"/>
    </source>
</evidence>
<dbReference type="Proteomes" id="UP000266066">
    <property type="component" value="Unassembled WGS sequence"/>
</dbReference>
<evidence type="ECO:0000313" key="2">
    <source>
        <dbReference type="EMBL" id="RGR54583.1"/>
    </source>
</evidence>
<dbReference type="EMBL" id="QRUJ01000007">
    <property type="protein sequence ID" value="RGR54583.1"/>
    <property type="molecule type" value="Genomic_DNA"/>
</dbReference>